<dbReference type="GO" id="GO:0016020">
    <property type="term" value="C:membrane"/>
    <property type="evidence" value="ECO:0007669"/>
    <property type="project" value="UniProtKB-SubCell"/>
</dbReference>
<dbReference type="GO" id="GO:0052650">
    <property type="term" value="F:all-trans-retinol dehydrogenase (NADP+) activity"/>
    <property type="evidence" value="ECO:0007669"/>
    <property type="project" value="UniProtKB-ARBA"/>
</dbReference>
<protein>
    <recommendedName>
        <fullName evidence="10">Short-chain dehydrogenase/reductase 3</fullName>
    </recommendedName>
    <alternativeName>
        <fullName evidence="11">Retinal short-chain dehydrogenase/reductase 1</fullName>
    </alternativeName>
</protein>
<evidence type="ECO:0000256" key="10">
    <source>
        <dbReference type="ARBA" id="ARBA00068717"/>
    </source>
</evidence>
<dbReference type="Pfam" id="PF00106">
    <property type="entry name" value="adh_short"/>
    <property type="match status" value="1"/>
</dbReference>
<evidence type="ECO:0000313" key="15">
    <source>
        <dbReference type="Proteomes" id="UP001347796"/>
    </source>
</evidence>
<dbReference type="AlphaFoldDB" id="A0AAN8JGE8"/>
<keyword evidence="7" id="KW-0443">Lipid metabolism</keyword>
<feature type="transmembrane region" description="Helical" evidence="13">
    <location>
        <begin position="7"/>
        <end position="27"/>
    </location>
</feature>
<keyword evidence="3 13" id="KW-0812">Transmembrane</keyword>
<evidence type="ECO:0000256" key="3">
    <source>
        <dbReference type="ARBA" id="ARBA00022692"/>
    </source>
</evidence>
<dbReference type="PROSITE" id="PS00061">
    <property type="entry name" value="ADH_SHORT"/>
    <property type="match status" value="1"/>
</dbReference>
<dbReference type="PRINTS" id="PR00081">
    <property type="entry name" value="GDHRDH"/>
</dbReference>
<dbReference type="EMBL" id="JAZGQO010000011">
    <property type="protein sequence ID" value="KAK6173678.1"/>
    <property type="molecule type" value="Genomic_DNA"/>
</dbReference>
<evidence type="ECO:0000256" key="7">
    <source>
        <dbReference type="ARBA" id="ARBA00023098"/>
    </source>
</evidence>
<gene>
    <name evidence="14" type="ORF">SNE40_017086</name>
</gene>
<dbReference type="PANTHER" id="PTHR24322">
    <property type="entry name" value="PKSB"/>
    <property type="match status" value="1"/>
</dbReference>
<evidence type="ECO:0000256" key="8">
    <source>
        <dbReference type="ARBA" id="ARBA00023136"/>
    </source>
</evidence>
<dbReference type="Proteomes" id="UP001347796">
    <property type="component" value="Unassembled WGS sequence"/>
</dbReference>
<evidence type="ECO:0000256" key="5">
    <source>
        <dbReference type="ARBA" id="ARBA00022989"/>
    </source>
</evidence>
<keyword evidence="15" id="KW-1185">Reference proteome</keyword>
<dbReference type="InterPro" id="IPR002347">
    <property type="entry name" value="SDR_fam"/>
</dbReference>
<comment type="subcellular location">
    <subcellularLocation>
        <location evidence="1">Membrane</location>
        <topology evidence="1">Multi-pass membrane protein</topology>
    </subcellularLocation>
</comment>
<dbReference type="CDD" id="cd05339">
    <property type="entry name" value="17beta-HSDXI-like_SDR_c"/>
    <property type="match status" value="1"/>
</dbReference>
<keyword evidence="4" id="KW-0521">NADP</keyword>
<keyword evidence="6" id="KW-0560">Oxidoreductase</keyword>
<dbReference type="InterPro" id="IPR036291">
    <property type="entry name" value="NAD(P)-bd_dom_sf"/>
</dbReference>
<comment type="caution">
    <text evidence="14">The sequence shown here is derived from an EMBL/GenBank/DDBJ whole genome shotgun (WGS) entry which is preliminary data.</text>
</comment>
<comment type="function">
    <text evidence="9">Catalyzes the reduction of all-trans-retinal to all-trans-retinol in the presence of NADPH.</text>
</comment>
<accession>A0AAN8JGE8</accession>
<evidence type="ECO:0000256" key="9">
    <source>
        <dbReference type="ARBA" id="ARBA00059620"/>
    </source>
</evidence>
<dbReference type="PANTHER" id="PTHR24322:SF752">
    <property type="entry name" value="ESTRADIOL 17-BETA-DEHYDROGENASE 11-LIKE"/>
    <property type="match status" value="1"/>
</dbReference>
<keyword evidence="5 13" id="KW-1133">Transmembrane helix</keyword>
<dbReference type="InterPro" id="IPR020904">
    <property type="entry name" value="Sc_DH/Rdtase_CS"/>
</dbReference>
<sequence>MNIILEIILLLSKVIYFYLEAFFQIFFPPARKDIKGEIVLVTGAGHGIGRELCLEFSRLGARVVLWDINKENNDRVADEIRDAGGEAFPYTCDVTVVEDVHRIAGQVRQDVGDVYMLVNNAGILYGGSLLSMEPKHIQRTFEVNTLSQFWTMKEFLPYMMKTNRGHVVNVASMSAKSGTAYLVDYSSSKYAVYGFTEALQEEISVLGKDGVRTSCVCPMFVSSGLVKHMRDRFAPKFLTPRETAVGAIDGILRNELVVFVPQKMWFALVIQSLLTRKARDLLKTFGDFGISPQYDPNTTIGAKINKK</sequence>
<reference evidence="14 15" key="1">
    <citation type="submission" date="2024-01" db="EMBL/GenBank/DDBJ databases">
        <title>The genome of the rayed Mediterranean limpet Patella caerulea (Linnaeus, 1758).</title>
        <authorList>
            <person name="Anh-Thu Weber A."/>
            <person name="Halstead-Nussloch G."/>
        </authorList>
    </citation>
    <scope>NUCLEOTIDE SEQUENCE [LARGE SCALE GENOMIC DNA]</scope>
    <source>
        <strain evidence="14">AATW-2023a</strain>
        <tissue evidence="14">Whole specimen</tissue>
    </source>
</reference>
<evidence type="ECO:0000256" key="13">
    <source>
        <dbReference type="SAM" id="Phobius"/>
    </source>
</evidence>
<organism evidence="14 15">
    <name type="scientific">Patella caerulea</name>
    <name type="common">Rayed Mediterranean limpet</name>
    <dbReference type="NCBI Taxonomy" id="87958"/>
    <lineage>
        <taxon>Eukaryota</taxon>
        <taxon>Metazoa</taxon>
        <taxon>Spiralia</taxon>
        <taxon>Lophotrochozoa</taxon>
        <taxon>Mollusca</taxon>
        <taxon>Gastropoda</taxon>
        <taxon>Patellogastropoda</taxon>
        <taxon>Patelloidea</taxon>
        <taxon>Patellidae</taxon>
        <taxon>Patella</taxon>
    </lineage>
</organism>
<dbReference type="Gene3D" id="3.40.50.720">
    <property type="entry name" value="NAD(P)-binding Rossmann-like Domain"/>
    <property type="match status" value="1"/>
</dbReference>
<dbReference type="FunFam" id="3.40.50.720:FF:000131">
    <property type="entry name" value="Short-chain dehydrogenase/reductase 3"/>
    <property type="match status" value="1"/>
</dbReference>
<dbReference type="PRINTS" id="PR00080">
    <property type="entry name" value="SDRFAMILY"/>
</dbReference>
<evidence type="ECO:0000256" key="2">
    <source>
        <dbReference type="ARBA" id="ARBA00006484"/>
    </source>
</evidence>
<keyword evidence="8 13" id="KW-0472">Membrane</keyword>
<evidence type="ECO:0000256" key="12">
    <source>
        <dbReference type="RuleBase" id="RU000363"/>
    </source>
</evidence>
<name>A0AAN8JGE8_PATCE</name>
<evidence type="ECO:0000313" key="14">
    <source>
        <dbReference type="EMBL" id="KAK6173678.1"/>
    </source>
</evidence>
<evidence type="ECO:0000256" key="1">
    <source>
        <dbReference type="ARBA" id="ARBA00004141"/>
    </source>
</evidence>
<proteinExistence type="inferred from homology"/>
<dbReference type="GO" id="GO:0005811">
    <property type="term" value="C:lipid droplet"/>
    <property type="evidence" value="ECO:0007669"/>
    <property type="project" value="TreeGrafter"/>
</dbReference>
<dbReference type="SUPFAM" id="SSF51735">
    <property type="entry name" value="NAD(P)-binding Rossmann-fold domains"/>
    <property type="match status" value="1"/>
</dbReference>
<evidence type="ECO:0000256" key="11">
    <source>
        <dbReference type="ARBA" id="ARBA00082544"/>
    </source>
</evidence>
<comment type="similarity">
    <text evidence="2 12">Belongs to the short-chain dehydrogenases/reductases (SDR) family.</text>
</comment>
<evidence type="ECO:0000256" key="6">
    <source>
        <dbReference type="ARBA" id="ARBA00023002"/>
    </source>
</evidence>
<evidence type="ECO:0000256" key="4">
    <source>
        <dbReference type="ARBA" id="ARBA00022857"/>
    </source>
</evidence>